<keyword evidence="5 7" id="KW-0472">Membrane</keyword>
<reference evidence="9 10" key="1">
    <citation type="submission" date="2019-07" db="EMBL/GenBank/DDBJ databases">
        <title>Quadrisphaera sp. strain DD2A genome sequencing and assembly.</title>
        <authorList>
            <person name="Kim I."/>
        </authorList>
    </citation>
    <scope>NUCLEOTIDE SEQUENCE [LARGE SCALE GENOMIC DNA]</scope>
    <source>
        <strain evidence="9 10">DD2A</strain>
    </source>
</reference>
<feature type="transmembrane region" description="Helical" evidence="7">
    <location>
        <begin position="494"/>
        <end position="518"/>
    </location>
</feature>
<feature type="transmembrane region" description="Helical" evidence="7">
    <location>
        <begin position="911"/>
        <end position="931"/>
    </location>
</feature>
<dbReference type="GO" id="GO:0005886">
    <property type="term" value="C:plasma membrane"/>
    <property type="evidence" value="ECO:0007669"/>
    <property type="project" value="UniProtKB-SubCell"/>
</dbReference>
<dbReference type="Proteomes" id="UP000321234">
    <property type="component" value="Unassembled WGS sequence"/>
</dbReference>
<name>A0A5C8ZI81_9ACTN</name>
<gene>
    <name evidence="9" type="ORF">FMM08_07555</name>
</gene>
<protein>
    <submittedName>
        <fullName evidence="9">ABC transporter permease</fullName>
    </submittedName>
</protein>
<dbReference type="InterPro" id="IPR003838">
    <property type="entry name" value="ABC3_permease_C"/>
</dbReference>
<evidence type="ECO:0000313" key="9">
    <source>
        <dbReference type="EMBL" id="TXR56626.1"/>
    </source>
</evidence>
<dbReference type="RefSeq" id="WP_147925755.1">
    <property type="nucleotide sequence ID" value="NZ_VKAC01000004.1"/>
</dbReference>
<dbReference type="Pfam" id="PF02687">
    <property type="entry name" value="FtsX"/>
    <property type="match status" value="2"/>
</dbReference>
<keyword evidence="2" id="KW-1003">Cell membrane</keyword>
<comment type="similarity">
    <text evidence="6">Belongs to the ABC-4 integral membrane protein family.</text>
</comment>
<evidence type="ECO:0000256" key="4">
    <source>
        <dbReference type="ARBA" id="ARBA00022989"/>
    </source>
</evidence>
<evidence type="ECO:0000256" key="5">
    <source>
        <dbReference type="ARBA" id="ARBA00023136"/>
    </source>
</evidence>
<feature type="transmembrane region" description="Helical" evidence="7">
    <location>
        <begin position="811"/>
        <end position="839"/>
    </location>
</feature>
<dbReference type="PANTHER" id="PTHR30572:SF4">
    <property type="entry name" value="ABC TRANSPORTER PERMEASE YTRF"/>
    <property type="match status" value="1"/>
</dbReference>
<organism evidence="9 10">
    <name type="scientific">Quadrisphaera setariae</name>
    <dbReference type="NCBI Taxonomy" id="2593304"/>
    <lineage>
        <taxon>Bacteria</taxon>
        <taxon>Bacillati</taxon>
        <taxon>Actinomycetota</taxon>
        <taxon>Actinomycetes</taxon>
        <taxon>Kineosporiales</taxon>
        <taxon>Kineosporiaceae</taxon>
        <taxon>Quadrisphaera</taxon>
    </lineage>
</organism>
<proteinExistence type="inferred from homology"/>
<comment type="caution">
    <text evidence="9">The sequence shown here is derived from an EMBL/GenBank/DDBJ whole genome shotgun (WGS) entry which is preliminary data.</text>
</comment>
<dbReference type="AlphaFoldDB" id="A0A5C8ZI81"/>
<comment type="subcellular location">
    <subcellularLocation>
        <location evidence="1">Cell membrane</location>
        <topology evidence="1">Multi-pass membrane protein</topology>
    </subcellularLocation>
</comment>
<evidence type="ECO:0000256" key="2">
    <source>
        <dbReference type="ARBA" id="ARBA00022475"/>
    </source>
</evidence>
<evidence type="ECO:0000256" key="7">
    <source>
        <dbReference type="SAM" id="Phobius"/>
    </source>
</evidence>
<accession>A0A5C8ZI81</accession>
<evidence type="ECO:0000313" key="10">
    <source>
        <dbReference type="Proteomes" id="UP000321234"/>
    </source>
</evidence>
<evidence type="ECO:0000256" key="6">
    <source>
        <dbReference type="ARBA" id="ARBA00038076"/>
    </source>
</evidence>
<evidence type="ECO:0000256" key="1">
    <source>
        <dbReference type="ARBA" id="ARBA00004651"/>
    </source>
</evidence>
<evidence type="ECO:0000259" key="8">
    <source>
        <dbReference type="Pfam" id="PF02687"/>
    </source>
</evidence>
<feature type="transmembrane region" description="Helical" evidence="7">
    <location>
        <begin position="555"/>
        <end position="573"/>
    </location>
</feature>
<sequence length="948" mass="93262">MLRLTLRQARSTAGRLLLAGVAVALGTGFVAAVLLTSALFSRTTTSSVAAQYAGADVVVRTNGSPLTDAQVASLSGTPGVAAVEGRVDAGVQLVGAVGTEYTALRSTATAPELAQVDASQLTAGSLPAAAGQVAVSAATAQRLGVDVGGTVSVRTYPPAAATTGDGAAAGDAPLADPAPVDSPVTVVGLVEDDEGVFSGTGPTTLATAPDALAWSADLYGDLPSGQPRSGYGTVLVVDAAGTSPEQARDAVAQRLGSAGLPVQTGSWDPSQGWSGDAPPVDVLTVAQVVDRSVDSALGGTRVLTGVVLAFAAVALFVATTVITNTFSVLVAQRTRQLALLRCVGATKGQVRRSVLLEAAALGLVASVAGVALGSGLAAVAALVLAHYAPGAPVPTGVVVTPAAVLVPLAVGVAATLLAALVPARAATRVSPLAALRPATAPDLRTRTSRVRLVLSLVLLVGGGALLVLGTLFATGSFADAVGAATGTSDELAQYGVLVAVAGGMASFTGVLVGQVFLVPRTVSLVGGLVARAGGAPARLAALNAVRNPRRTASTAGALLIGTTLVALMVVGAATTSRTLGAALDRQFPVDVQVTTVPEGTSRTGPGLDASVVSAVRAVPGVSASALLTTGEVVTSGGPAAHSRGEVYGLDVISGNRDDLASVLAHPADVAPLAPGTAVISPETAERLGVRDGDQLDLRAVTALDGGEGADGATTTDAADAAGAEHAVRVAVTDVGGPQVVLDSSDAAALQLGDAQSEMWLRTGPTADAVEVVDQVQSAVTEVAGTDTGAAPVSVSGLAAQRAVYEKVIDTMLLVVVGLLAVAVVIALVGVANTLSLSVIERTRENAVLRALGLTRGQLRRMLALEGALVAGVGGLLGVVLGSLYGWAGAASLLGGVAAAGGDAIWTPSLPWGRLGLLLAVAVVAGLLASVLPARRAVRTPPVAALADQ</sequence>
<keyword evidence="4 7" id="KW-1133">Transmembrane helix</keyword>
<feature type="domain" description="ABC3 transporter permease C-terminal" evidence="8">
    <location>
        <begin position="309"/>
        <end position="431"/>
    </location>
</feature>
<feature type="transmembrane region" description="Helical" evidence="7">
    <location>
        <begin position="452"/>
        <end position="474"/>
    </location>
</feature>
<feature type="transmembrane region" description="Helical" evidence="7">
    <location>
        <begin position="354"/>
        <end position="387"/>
    </location>
</feature>
<feature type="transmembrane region" description="Helical" evidence="7">
    <location>
        <begin position="399"/>
        <end position="421"/>
    </location>
</feature>
<dbReference type="OrthoDB" id="9780560at2"/>
<feature type="transmembrane region" description="Helical" evidence="7">
    <location>
        <begin position="302"/>
        <end position="331"/>
    </location>
</feature>
<keyword evidence="3 7" id="KW-0812">Transmembrane</keyword>
<dbReference type="PANTHER" id="PTHR30572">
    <property type="entry name" value="MEMBRANE COMPONENT OF TRANSPORTER-RELATED"/>
    <property type="match status" value="1"/>
</dbReference>
<dbReference type="InterPro" id="IPR050250">
    <property type="entry name" value="Macrolide_Exporter_MacB"/>
</dbReference>
<keyword evidence="10" id="KW-1185">Reference proteome</keyword>
<dbReference type="EMBL" id="VKAC01000004">
    <property type="protein sequence ID" value="TXR56626.1"/>
    <property type="molecule type" value="Genomic_DNA"/>
</dbReference>
<feature type="transmembrane region" description="Helical" evidence="7">
    <location>
        <begin position="860"/>
        <end position="884"/>
    </location>
</feature>
<dbReference type="GO" id="GO:0022857">
    <property type="term" value="F:transmembrane transporter activity"/>
    <property type="evidence" value="ECO:0007669"/>
    <property type="project" value="TreeGrafter"/>
</dbReference>
<evidence type="ECO:0000256" key="3">
    <source>
        <dbReference type="ARBA" id="ARBA00022692"/>
    </source>
</evidence>
<feature type="domain" description="ABC3 transporter permease C-terminal" evidence="8">
    <location>
        <begin position="818"/>
        <end position="941"/>
    </location>
</feature>